<reference evidence="4" key="1">
    <citation type="journal article" date="2019" name="Int. J. Syst. Evol. Microbiol.">
        <title>The Global Catalogue of Microorganisms (GCM) 10K type strain sequencing project: providing services to taxonomists for standard genome sequencing and annotation.</title>
        <authorList>
            <consortium name="The Broad Institute Genomics Platform"/>
            <consortium name="The Broad Institute Genome Sequencing Center for Infectious Disease"/>
            <person name="Wu L."/>
            <person name="Ma J."/>
        </authorList>
    </citation>
    <scope>NUCLEOTIDE SEQUENCE [LARGE SCALE GENOMIC DNA]</scope>
    <source>
        <strain evidence="4">JCM 31920</strain>
    </source>
</reference>
<protein>
    <submittedName>
        <fullName evidence="3">DUF4974 domain-containing protein</fullName>
    </submittedName>
</protein>
<dbReference type="InterPro" id="IPR006860">
    <property type="entry name" value="FecR"/>
</dbReference>
<dbReference type="InterPro" id="IPR012373">
    <property type="entry name" value="Ferrdict_sens_TM"/>
</dbReference>
<evidence type="ECO:0000259" key="2">
    <source>
        <dbReference type="Pfam" id="PF16344"/>
    </source>
</evidence>
<dbReference type="RefSeq" id="WP_345028561.1">
    <property type="nucleotide sequence ID" value="NZ_BAABEY010000020.1"/>
</dbReference>
<comment type="caution">
    <text evidence="3">The sequence shown here is derived from an EMBL/GenBank/DDBJ whole genome shotgun (WGS) entry which is preliminary data.</text>
</comment>
<evidence type="ECO:0000313" key="3">
    <source>
        <dbReference type="EMBL" id="GAA4438983.1"/>
    </source>
</evidence>
<keyword evidence="4" id="KW-1185">Reference proteome</keyword>
<dbReference type="Gene3D" id="2.60.120.1440">
    <property type="match status" value="1"/>
</dbReference>
<name>A0ABP8LXX6_9BACT</name>
<dbReference type="PIRSF" id="PIRSF018266">
    <property type="entry name" value="FecR"/>
    <property type="match status" value="1"/>
</dbReference>
<organism evidence="3 4">
    <name type="scientific">Ravibacter arvi</name>
    <dbReference type="NCBI Taxonomy" id="2051041"/>
    <lineage>
        <taxon>Bacteria</taxon>
        <taxon>Pseudomonadati</taxon>
        <taxon>Bacteroidota</taxon>
        <taxon>Cytophagia</taxon>
        <taxon>Cytophagales</taxon>
        <taxon>Spirosomataceae</taxon>
        <taxon>Ravibacter</taxon>
    </lineage>
</organism>
<feature type="domain" description="FecR protein" evidence="1">
    <location>
        <begin position="137"/>
        <end position="219"/>
    </location>
</feature>
<dbReference type="PANTHER" id="PTHR30273">
    <property type="entry name" value="PERIPLASMIC SIGNAL SENSOR AND SIGMA FACTOR ACTIVATOR FECR-RELATED"/>
    <property type="match status" value="1"/>
</dbReference>
<sequence>MNDTRFIYLLERHRTQQATPLEEEEFKALIQSGKYRDRFRDELARFMEERSHSAKDEEVPVDGERLYEKILAKRQQSEEDHQTPASSFGLFFRIAAMIALGLGIGWWALSPSQNPGQIAATNETGGEVIHFTRKDFIRLPDGSSVLLNDDSELTYYASFGDSTREVTLSGEAFFDIAHNAEKPFVVHTGDITTRVLGTAFNINARDKQVMVTVERGLVKVADRKQTLSLVHPSEKLVVNTIHHGFEKTEIKLTEEIAWKSESLVFDNISLKQVVGLLKTHFGADIRIDNPAIENCRVSAWFLDNESLDEILEMICQVRQARYTRTGDAISISGGIGCN</sequence>
<proteinExistence type="predicted"/>
<dbReference type="InterPro" id="IPR032508">
    <property type="entry name" value="FecR_C"/>
</dbReference>
<evidence type="ECO:0000313" key="4">
    <source>
        <dbReference type="Proteomes" id="UP001501508"/>
    </source>
</evidence>
<gene>
    <name evidence="3" type="ORF">GCM10023091_20500</name>
</gene>
<dbReference type="Gene3D" id="3.55.50.30">
    <property type="match status" value="1"/>
</dbReference>
<dbReference type="Pfam" id="PF04773">
    <property type="entry name" value="FecR"/>
    <property type="match status" value="1"/>
</dbReference>
<dbReference type="PANTHER" id="PTHR30273:SF2">
    <property type="entry name" value="PROTEIN FECR"/>
    <property type="match status" value="1"/>
</dbReference>
<accession>A0ABP8LXX6</accession>
<evidence type="ECO:0000259" key="1">
    <source>
        <dbReference type="Pfam" id="PF04773"/>
    </source>
</evidence>
<dbReference type="Proteomes" id="UP001501508">
    <property type="component" value="Unassembled WGS sequence"/>
</dbReference>
<dbReference type="Pfam" id="PF16344">
    <property type="entry name" value="FecR_C"/>
    <property type="match status" value="1"/>
</dbReference>
<feature type="domain" description="Protein FecR C-terminal" evidence="2">
    <location>
        <begin position="263"/>
        <end position="331"/>
    </location>
</feature>
<dbReference type="EMBL" id="BAABEY010000020">
    <property type="protein sequence ID" value="GAA4438983.1"/>
    <property type="molecule type" value="Genomic_DNA"/>
</dbReference>